<gene>
    <name evidence="1" type="ORF">PPSIR1_41434</name>
</gene>
<dbReference type="STRING" id="391625.PPSIR1_41434"/>
<protein>
    <recommendedName>
        <fullName evidence="3">Zinc-binding metallo-peptidase</fullName>
    </recommendedName>
</protein>
<evidence type="ECO:0000313" key="1">
    <source>
        <dbReference type="EMBL" id="EDM76087.1"/>
    </source>
</evidence>
<comment type="caution">
    <text evidence="1">The sequence shown here is derived from an EMBL/GenBank/DDBJ whole genome shotgun (WGS) entry which is preliminary data.</text>
</comment>
<name>A6GDH5_9BACT</name>
<dbReference type="Proteomes" id="UP000005801">
    <property type="component" value="Unassembled WGS sequence"/>
</dbReference>
<evidence type="ECO:0000313" key="2">
    <source>
        <dbReference type="Proteomes" id="UP000005801"/>
    </source>
</evidence>
<reference evidence="1 2" key="1">
    <citation type="submission" date="2007-06" db="EMBL/GenBank/DDBJ databases">
        <authorList>
            <person name="Shimkets L."/>
            <person name="Ferriera S."/>
            <person name="Johnson J."/>
            <person name="Kravitz S."/>
            <person name="Beeson K."/>
            <person name="Sutton G."/>
            <person name="Rogers Y.-H."/>
            <person name="Friedman R."/>
            <person name="Frazier M."/>
            <person name="Venter J.C."/>
        </authorList>
    </citation>
    <scope>NUCLEOTIDE SEQUENCE [LARGE SCALE GENOMIC DNA]</scope>
    <source>
        <strain evidence="1 2">SIR-1</strain>
    </source>
</reference>
<organism evidence="1 2">
    <name type="scientific">Plesiocystis pacifica SIR-1</name>
    <dbReference type="NCBI Taxonomy" id="391625"/>
    <lineage>
        <taxon>Bacteria</taxon>
        <taxon>Pseudomonadati</taxon>
        <taxon>Myxococcota</taxon>
        <taxon>Polyangia</taxon>
        <taxon>Nannocystales</taxon>
        <taxon>Nannocystaceae</taxon>
        <taxon>Plesiocystis</taxon>
    </lineage>
</organism>
<dbReference type="EMBL" id="ABCS01000073">
    <property type="protein sequence ID" value="EDM76087.1"/>
    <property type="molecule type" value="Genomic_DNA"/>
</dbReference>
<evidence type="ECO:0008006" key="3">
    <source>
        <dbReference type="Google" id="ProtNLM"/>
    </source>
</evidence>
<dbReference type="Pfam" id="PF15887">
    <property type="entry name" value="Peptidase_Mx"/>
    <property type="match status" value="1"/>
</dbReference>
<dbReference type="AlphaFoldDB" id="A6GDH5"/>
<keyword evidence="2" id="KW-1185">Reference proteome</keyword>
<sequence length="330" mass="39069">MSDDELLEQRLCDLGLRIEGSWLEPLVEQARRELSRRGLEFGARFWLSDEWLSPAGVPGVGVPFYLAHPRLIRLERSQMLEVEGGTRKQCMMLLRHELGHAIDHAYRLHRRQRWREAFGSSSQPYPEWYRPNPASRRFVQHLDAWYAQAHPDEDFAETFAVWLNPRSRWRERYATWPALRKLEAVDQLMDAIAGTEPAVRSRERPYSLPSFRLRLKTYYKRKRERFNPGYSTNYDDDLRRLFDEGTNSKRAPTAAAFLRKHSAEIRGHVVRWTEGQELTVDYVLRHMIGRCRELGLRAKGPKQQLLMDFSILLTVHSMTYLYRGREWHAM</sequence>
<dbReference type="eggNOG" id="COG4307">
    <property type="taxonomic scope" value="Bacteria"/>
</dbReference>
<accession>A6GDH5</accession>
<proteinExistence type="predicted"/>
<dbReference type="InterPro" id="IPR031321">
    <property type="entry name" value="UCP012641"/>
</dbReference>
<dbReference type="Gene3D" id="3.40.390.70">
    <property type="match status" value="1"/>
</dbReference>